<reference evidence="2 3" key="1">
    <citation type="submission" date="2019-05" db="EMBL/GenBank/DDBJ databases">
        <title>Complete genome sequencing of Anaerostipes rhamnosivorans.</title>
        <authorList>
            <person name="Bui T.P.N."/>
            <person name="de Vos W.M."/>
        </authorList>
    </citation>
    <scope>NUCLEOTIDE SEQUENCE [LARGE SCALE GENOMIC DNA]</scope>
    <source>
        <strain evidence="2 3">1y2</strain>
    </source>
</reference>
<dbReference type="EMBL" id="CP040058">
    <property type="protein sequence ID" value="QCP34509.1"/>
    <property type="molecule type" value="Genomic_DNA"/>
</dbReference>
<evidence type="ECO:0000313" key="3">
    <source>
        <dbReference type="Proteomes" id="UP000298653"/>
    </source>
</evidence>
<organism evidence="2 3">
    <name type="scientific">Anaerostipes rhamnosivorans</name>
    <dbReference type="NCBI Taxonomy" id="1229621"/>
    <lineage>
        <taxon>Bacteria</taxon>
        <taxon>Bacillati</taxon>
        <taxon>Bacillota</taxon>
        <taxon>Clostridia</taxon>
        <taxon>Lachnospirales</taxon>
        <taxon>Lachnospiraceae</taxon>
        <taxon>Anaerostipes</taxon>
    </lineage>
</organism>
<evidence type="ECO:0000313" key="2">
    <source>
        <dbReference type="EMBL" id="QCP34509.1"/>
    </source>
</evidence>
<proteinExistence type="predicted"/>
<dbReference type="KEGG" id="arf:AR1Y2_1055"/>
<dbReference type="AlphaFoldDB" id="A0A4P8IH92"/>
<keyword evidence="3" id="KW-1185">Reference proteome</keyword>
<protein>
    <submittedName>
        <fullName evidence="2">Uncharacterized protein</fullName>
    </submittedName>
</protein>
<accession>A0A4P8IH92</accession>
<dbReference type="Proteomes" id="UP000298653">
    <property type="component" value="Chromosome"/>
</dbReference>
<keyword evidence="1" id="KW-0812">Transmembrane</keyword>
<evidence type="ECO:0000256" key="1">
    <source>
        <dbReference type="SAM" id="Phobius"/>
    </source>
</evidence>
<name>A0A4P8IH92_9FIRM</name>
<keyword evidence="1" id="KW-0472">Membrane</keyword>
<feature type="transmembrane region" description="Helical" evidence="1">
    <location>
        <begin position="12"/>
        <end position="29"/>
    </location>
</feature>
<keyword evidence="1" id="KW-1133">Transmembrane helix</keyword>
<sequence>MEHDIPTGNTVFYAFGLGVLHIINYILLIEKVLRVFQRIFSLFNT</sequence>
<gene>
    <name evidence="2" type="ORF">AR1Y2_1055</name>
</gene>